<keyword evidence="19" id="KW-1185">Reference proteome</keyword>
<dbReference type="FunFam" id="3.20.20.70:FF:000031">
    <property type="entry name" value="Glutamate synthase 1 [NADH]"/>
    <property type="match status" value="1"/>
</dbReference>
<comment type="similarity">
    <text evidence="4">Belongs to the glutamate synthase family.</text>
</comment>
<comment type="cofactor">
    <cofactor evidence="1">
        <name>FMN</name>
        <dbReference type="ChEBI" id="CHEBI:58210"/>
    </cofactor>
</comment>
<proteinExistence type="inferred from homology"/>
<dbReference type="Gene3D" id="2.160.20.60">
    <property type="entry name" value="Glutamate synthase, alpha subunit, C-terminal domain"/>
    <property type="match status" value="1"/>
</dbReference>
<dbReference type="InterPro" id="IPR050711">
    <property type="entry name" value="ET-N_metabolism_enzyme"/>
</dbReference>
<evidence type="ECO:0000256" key="16">
    <source>
        <dbReference type="ARBA" id="ARBA00029440"/>
    </source>
</evidence>
<evidence type="ECO:0000256" key="6">
    <source>
        <dbReference type="ARBA" id="ARBA00022630"/>
    </source>
</evidence>
<keyword evidence="5" id="KW-0028">Amino-acid biosynthesis</keyword>
<dbReference type="GO" id="GO:0006537">
    <property type="term" value="P:glutamate biosynthetic process"/>
    <property type="evidence" value="ECO:0007669"/>
    <property type="project" value="UniProtKB-KW"/>
</dbReference>
<dbReference type="FunFam" id="3.20.20.70:FF:000053">
    <property type="entry name" value="Glutamate synthase large subunit"/>
    <property type="match status" value="1"/>
</dbReference>
<feature type="domain" description="Glutamine amidotransferase type-2" evidence="17">
    <location>
        <begin position="52"/>
        <end position="460"/>
    </location>
</feature>
<gene>
    <name evidence="18" type="ORF">MLIT_45120</name>
</gene>
<dbReference type="GO" id="GO:0019676">
    <property type="term" value="P:ammonia assimilation cycle"/>
    <property type="evidence" value="ECO:0007669"/>
    <property type="project" value="TreeGrafter"/>
</dbReference>
<dbReference type="FunFam" id="2.160.20.60:FF:000001">
    <property type="entry name" value="Glutamate synthase, large subunit"/>
    <property type="match status" value="1"/>
</dbReference>
<dbReference type="SUPFAM" id="SSF56235">
    <property type="entry name" value="N-terminal nucleophile aminohydrolases (Ntn hydrolases)"/>
    <property type="match status" value="1"/>
</dbReference>
<dbReference type="CDD" id="cd02808">
    <property type="entry name" value="GltS_FMN"/>
    <property type="match status" value="1"/>
</dbReference>
<dbReference type="CDD" id="cd00713">
    <property type="entry name" value="GltS"/>
    <property type="match status" value="1"/>
</dbReference>
<dbReference type="PROSITE" id="PS51278">
    <property type="entry name" value="GATASE_TYPE_2"/>
    <property type="match status" value="1"/>
</dbReference>
<keyword evidence="11" id="KW-0560">Oxidoreductase</keyword>
<comment type="cofactor">
    <cofactor evidence="2">
        <name>[3Fe-4S] cluster</name>
        <dbReference type="ChEBI" id="CHEBI:21137"/>
    </cofactor>
</comment>
<comment type="cofactor">
    <cofactor evidence="3">
        <name>FAD</name>
        <dbReference type="ChEBI" id="CHEBI:57692"/>
    </cofactor>
</comment>
<evidence type="ECO:0000256" key="1">
    <source>
        <dbReference type="ARBA" id="ARBA00001917"/>
    </source>
</evidence>
<evidence type="ECO:0000313" key="19">
    <source>
        <dbReference type="Proteomes" id="UP000466607"/>
    </source>
</evidence>
<evidence type="ECO:0000256" key="13">
    <source>
        <dbReference type="ARBA" id="ARBA00023014"/>
    </source>
</evidence>
<keyword evidence="10" id="KW-0315">Glutamine amidotransferase</keyword>
<dbReference type="InterPro" id="IPR036485">
    <property type="entry name" value="Glu_synth_asu_C_sf"/>
</dbReference>
<dbReference type="PANTHER" id="PTHR11938:SF133">
    <property type="entry name" value="GLUTAMATE SYNTHASE (NADH)"/>
    <property type="match status" value="1"/>
</dbReference>
<dbReference type="NCBIfam" id="NF008730">
    <property type="entry name" value="PRK11750.1"/>
    <property type="match status" value="1"/>
</dbReference>
<evidence type="ECO:0000256" key="3">
    <source>
        <dbReference type="ARBA" id="ARBA00001974"/>
    </source>
</evidence>
<evidence type="ECO:0000256" key="4">
    <source>
        <dbReference type="ARBA" id="ARBA00009716"/>
    </source>
</evidence>
<keyword evidence="12" id="KW-0408">Iron</keyword>
<keyword evidence="8" id="KW-0479">Metal-binding</keyword>
<dbReference type="Pfam" id="PF01493">
    <property type="entry name" value="GXGXG"/>
    <property type="match status" value="1"/>
</dbReference>
<keyword evidence="9" id="KW-0274">FAD</keyword>
<keyword evidence="7" id="KW-0288">FMN</keyword>
<dbReference type="InterPro" id="IPR006982">
    <property type="entry name" value="Glu_synth_centr_N"/>
</dbReference>
<accession>A0AAD1IP54</accession>
<name>A0AAD1IP54_9MYCO</name>
<evidence type="ECO:0000313" key="18">
    <source>
        <dbReference type="EMBL" id="BBY18920.1"/>
    </source>
</evidence>
<sequence length="1571" mass="170739">MLHIGPPPPRRLTPSQTAAVLKLRRRFESKGQVGMAPRIQGLYNPAYEHDSCGVAMVADMHGRRSRDIVDKAITALLNLEHRGAQGAEPNTGDGAGILLQVPDDFFRAVVDFDLPEAGSYATGIAFLPQSSKDAATACEQVEKIAEAEGLTVLGWRDVPTDDSSLGALARDAMPTFRQVFLGLGERSDGKMLGASDMELERRAYVVRKRAEHELGTKGPGQDGPGRETVYFPSLSGQTFVYKGMLTTPQLRAFYLDLQDERMTSALGIVHSRFSTNTFPSWPLAHPFRRVAHNGEINTVTGNENWMRAREALIRTDVFGTRADLDKIVPVCTPGASDTARFDEVLELLHLGGRSLPHAVLMMIPEAWERHESMDPARRDFYRYHASLMEPWDGPAAVCFTDGTVIGAVLDRNGLRPSRIWVTDDGLVVMASEAGVLDLDPSTVVQKMRLQPGRMFLVDTAQGRIVSDEEIKTELAAEHPYGDWLEAGLFQLEELPPGDYVRMPHHRVVLRQQAFGYTYEELNLLVAPMARTGAEPIGSMGTDTPVAVLSQRPRMLFDYFQQLFAQVTNPPLDAIREEVVTSLQGVIGPEGDLLNPTAESCRQIVLPQPILRNAELSKLICVDPDHEIRGHKHGMRAAVIRCLYPVNRGGQGLKEALNNVRAKVSAAIREGARIIVLSDRESDEQMAPIPSLLSVSAVHHHLVRERTRTQVGLVVEAGDAREVHHMAALCGFGAAAINPYMAFESIEDMVDRGVITGISSDQAKANYVKAAGKGVLKVMSKMGISTLASYTGAQLFQAIGINQQVLDEYFTGLSCPTGGIDLDDIAAEVAARHALAYLDRPDERAHRELEVGGEYQWRREGEYHLFNPDTVFKLQHSTRTGQYSIFKEYTKLIDDQSERMASLRGLLTFKDGVRQPIPIDEVEPASEIVKRFSTGAMSYGSISAEAHETLAIAMNRLGGRSNSGEGGENVSRFDRDENGDWRRSAIKQVASGRFGVTSHYLSNCTDIQIKMAQGAKPGEGGQLPGHKVYPWVAEVRHSTPGVGLISPPPHHDIYSIEDLAQLIHDLKNANPQARVHVKLVSENGVGTVAAGVSKAHADVVLISGHDGGTGATPLTSMKHAGAPWELGLAETQQTLLLNGLRDRIVVQVDGQLKTGRDVVIAALLGAEEFGFATAPLVVSGCIMMRVCHLDTCPVGVATQNPVLRERFNGKPEFVENFFMFIAEEVRETMAQLGFRTVNEMVGQVGVLDTTKAAEHWKAHKLDLSPVLHEPESAFMNQDLYCSSRQDHGLDKALDQQLIVMCREALDSGTPVKFSTTIANVNRTVGTMLGHEVTKAYGGQGLPDGTIDITFDGSAGNSFGAFVPKGITLRVYGDANDYVGKGLSGGRVVVRPAENAPVDYVAEDNIIAGNVVLFGATSGEMFLRGQVGERFAVRNSGAVAVVEGVGDHGCEYMTGGKVVILGPTGRNFAAGMSGGMAYVYDPAGALAESVNAEMVELDVLDEEDATWLRGMLQAHVDATDSAVGARVLNNWEEELKLFVKVMPRDFKRVLAAIAEAERTGADKNEAIMAAASG</sequence>
<dbReference type="EMBL" id="AP022586">
    <property type="protein sequence ID" value="BBY18920.1"/>
    <property type="molecule type" value="Genomic_DNA"/>
</dbReference>
<dbReference type="Pfam" id="PF04898">
    <property type="entry name" value="Glu_syn_central"/>
    <property type="match status" value="1"/>
</dbReference>
<protein>
    <submittedName>
        <fullName evidence="18">Glutamate synthase</fullName>
    </submittedName>
</protein>
<keyword evidence="6" id="KW-0285">Flavoprotein</keyword>
<evidence type="ECO:0000256" key="2">
    <source>
        <dbReference type="ARBA" id="ARBA00001927"/>
    </source>
</evidence>
<dbReference type="Pfam" id="PF00310">
    <property type="entry name" value="GATase_2"/>
    <property type="match status" value="1"/>
</dbReference>
<reference evidence="18 19" key="1">
    <citation type="journal article" date="2019" name="Emerg. Microbes Infect.">
        <title>Comprehensive subspecies identification of 175 nontuberculous mycobacteria species based on 7547 genomic profiles.</title>
        <authorList>
            <person name="Matsumoto Y."/>
            <person name="Kinjo T."/>
            <person name="Motooka D."/>
            <person name="Nabeya D."/>
            <person name="Jung N."/>
            <person name="Uechi K."/>
            <person name="Horii T."/>
            <person name="Iida T."/>
            <person name="Fujita J."/>
            <person name="Nakamura S."/>
        </authorList>
    </citation>
    <scope>NUCLEOTIDE SEQUENCE [LARGE SCALE GENOMIC DNA]</scope>
    <source>
        <strain evidence="18 19">JCM 17423</strain>
    </source>
</reference>
<dbReference type="FunFam" id="3.60.20.10:FF:000001">
    <property type="entry name" value="Glutamate synthase, large subunit"/>
    <property type="match status" value="1"/>
</dbReference>
<dbReference type="GO" id="GO:0051538">
    <property type="term" value="F:3 iron, 4 sulfur cluster binding"/>
    <property type="evidence" value="ECO:0007669"/>
    <property type="project" value="UniProtKB-KW"/>
</dbReference>
<dbReference type="SUPFAM" id="SSF51395">
    <property type="entry name" value="FMN-linked oxidoreductases"/>
    <property type="match status" value="1"/>
</dbReference>
<evidence type="ECO:0000256" key="15">
    <source>
        <dbReference type="ARBA" id="ARBA00023291"/>
    </source>
</evidence>
<evidence type="ECO:0000256" key="11">
    <source>
        <dbReference type="ARBA" id="ARBA00023002"/>
    </source>
</evidence>
<dbReference type="GO" id="GO:0046872">
    <property type="term" value="F:metal ion binding"/>
    <property type="evidence" value="ECO:0007669"/>
    <property type="project" value="UniProtKB-KW"/>
</dbReference>
<organism evidence="18 19">
    <name type="scientific">Mycolicibacterium litorale</name>
    <dbReference type="NCBI Taxonomy" id="758802"/>
    <lineage>
        <taxon>Bacteria</taxon>
        <taxon>Bacillati</taxon>
        <taxon>Actinomycetota</taxon>
        <taxon>Actinomycetes</taxon>
        <taxon>Mycobacteriales</taxon>
        <taxon>Mycobacteriaceae</taxon>
        <taxon>Mycolicibacterium</taxon>
    </lineage>
</organism>
<dbReference type="GO" id="GO:0015930">
    <property type="term" value="F:glutamate synthase activity"/>
    <property type="evidence" value="ECO:0007669"/>
    <property type="project" value="InterPro"/>
</dbReference>
<evidence type="ECO:0000256" key="5">
    <source>
        <dbReference type="ARBA" id="ARBA00022605"/>
    </source>
</evidence>
<dbReference type="SUPFAM" id="SSF69336">
    <property type="entry name" value="Alpha subunit of glutamate synthase, C-terminal domain"/>
    <property type="match status" value="1"/>
</dbReference>
<dbReference type="PANTHER" id="PTHR11938">
    <property type="entry name" value="FAD NADPH DEHYDROGENASE/OXIDOREDUCTASE"/>
    <property type="match status" value="1"/>
</dbReference>
<dbReference type="Gene3D" id="3.20.20.70">
    <property type="entry name" value="Aldolase class I"/>
    <property type="match status" value="2"/>
</dbReference>
<dbReference type="InterPro" id="IPR013785">
    <property type="entry name" value="Aldolase_TIM"/>
</dbReference>
<dbReference type="CDD" id="cd00982">
    <property type="entry name" value="gltB_C"/>
    <property type="match status" value="1"/>
</dbReference>
<dbReference type="InterPro" id="IPR017932">
    <property type="entry name" value="GATase_2_dom"/>
</dbReference>
<keyword evidence="15" id="KW-0003">3Fe-4S</keyword>
<dbReference type="Proteomes" id="UP000466607">
    <property type="component" value="Chromosome"/>
</dbReference>
<evidence type="ECO:0000259" key="17">
    <source>
        <dbReference type="PROSITE" id="PS51278"/>
    </source>
</evidence>
<evidence type="ECO:0000256" key="14">
    <source>
        <dbReference type="ARBA" id="ARBA00023164"/>
    </source>
</evidence>
<evidence type="ECO:0000256" key="7">
    <source>
        <dbReference type="ARBA" id="ARBA00022643"/>
    </source>
</evidence>
<keyword evidence="14" id="KW-0314">Glutamate biosynthesis</keyword>
<evidence type="ECO:0000256" key="9">
    <source>
        <dbReference type="ARBA" id="ARBA00022827"/>
    </source>
</evidence>
<evidence type="ECO:0000256" key="12">
    <source>
        <dbReference type="ARBA" id="ARBA00023004"/>
    </source>
</evidence>
<dbReference type="Gene3D" id="3.60.20.10">
    <property type="entry name" value="Glutamine Phosphoribosylpyrophosphate, subunit 1, domain 1"/>
    <property type="match status" value="1"/>
</dbReference>
<comment type="pathway">
    <text evidence="16">Amino-acid biosynthesis.</text>
</comment>
<dbReference type="InterPro" id="IPR002489">
    <property type="entry name" value="Glu_synth_asu_C"/>
</dbReference>
<keyword evidence="13" id="KW-0411">Iron-sulfur</keyword>
<evidence type="ECO:0000256" key="8">
    <source>
        <dbReference type="ARBA" id="ARBA00022723"/>
    </source>
</evidence>
<evidence type="ECO:0000256" key="10">
    <source>
        <dbReference type="ARBA" id="ARBA00022962"/>
    </source>
</evidence>
<dbReference type="Pfam" id="PF01645">
    <property type="entry name" value="Glu_synthase"/>
    <property type="match status" value="1"/>
</dbReference>
<dbReference type="InterPro" id="IPR029055">
    <property type="entry name" value="Ntn_hydrolases_N"/>
</dbReference>
<dbReference type="InterPro" id="IPR002932">
    <property type="entry name" value="Glu_synthdom"/>
</dbReference>